<keyword evidence="4" id="KW-1185">Reference proteome</keyword>
<dbReference type="Pfam" id="PF14436">
    <property type="entry name" value="EndoU_bacteria"/>
    <property type="match status" value="1"/>
</dbReference>
<evidence type="ECO:0000313" key="3">
    <source>
        <dbReference type="EMBL" id="MEX5728623.1"/>
    </source>
</evidence>
<dbReference type="Pfam" id="PF04233">
    <property type="entry name" value="Phage_Mu_F"/>
    <property type="match status" value="1"/>
</dbReference>
<dbReference type="NCBIfam" id="TIGR01641">
    <property type="entry name" value="phageSPP1_gp7"/>
    <property type="match status" value="1"/>
</dbReference>
<feature type="domain" description="Phage head morphogenesis" evidence="1">
    <location>
        <begin position="33"/>
        <end position="109"/>
    </location>
</feature>
<gene>
    <name evidence="3" type="ORF">Ga0609869_001976</name>
</gene>
<organism evidence="3 4">
    <name type="scientific">Rhodovulum iodosum</name>
    <dbReference type="NCBI Taxonomy" id="68291"/>
    <lineage>
        <taxon>Bacteria</taxon>
        <taxon>Pseudomonadati</taxon>
        <taxon>Pseudomonadota</taxon>
        <taxon>Alphaproteobacteria</taxon>
        <taxon>Rhodobacterales</taxon>
        <taxon>Paracoccaceae</taxon>
        <taxon>Rhodovulum</taxon>
    </lineage>
</organism>
<sequence length="462" mass="49906">MYGNEPSTADKRIKAGKTRVLLTVFEEYETHLQRLRPLRTAMEERLLRAFAGLINQLRQQDLGIERYIWRSRDDSKVRDSHAEYDDQVFRWDEPPAGGHPGQAHNCRCYAEPVAPGLQNDVILAELALPADSFPSSGGIVRRLANGLLARSPAGMAAYAALEANNLLQGFVQSAREQRVRDAAAVLGADLGTVEGLLAAQSYAQALVLAENGFLSGSPERGERARVIAEALGLYEMYRPGLFTLPNENAGDAVNLARRLAVDALAALDAGRLVIDEGSLSQGWAEVFPGLTEDERRLGQLPGFTPERIEQWLETYPAEVLGLPNHTGSPAVEDPTGNTISTPIPDAAGPNVVTMENPHSIDSVSIPEDRARHILDGEGRSGGHRYGTGIPGKTEFPATWSDNDILEAIRQVAGTGTVDRPAHRDGDLVVVGEVNGVTIEVVVQPNGEVRTGYPLSGPGVRRN</sequence>
<reference evidence="3 4" key="1">
    <citation type="submission" date="2024-06" db="EMBL/GenBank/DDBJ databases">
        <title>Genome of Rhodovulum iodosum, a marine photoferrotroph.</title>
        <authorList>
            <person name="Bianchini G."/>
            <person name="Nikeleit V."/>
            <person name="Kappler A."/>
            <person name="Bryce C."/>
            <person name="Sanchez-Baracaldo P."/>
        </authorList>
    </citation>
    <scope>NUCLEOTIDE SEQUENCE [LARGE SCALE GENOMIC DNA]</scope>
    <source>
        <strain evidence="3 4">UT/N1</strain>
    </source>
</reference>
<accession>A0ABV3XWC5</accession>
<dbReference type="RefSeq" id="WP_125406696.1">
    <property type="nucleotide sequence ID" value="NZ_JBEHHI010000002.1"/>
</dbReference>
<dbReference type="InterPro" id="IPR006528">
    <property type="entry name" value="Phage_head_morphogenesis_dom"/>
</dbReference>
<dbReference type="Proteomes" id="UP001560019">
    <property type="component" value="Unassembled WGS sequence"/>
</dbReference>
<dbReference type="EMBL" id="JBEHHI010000002">
    <property type="protein sequence ID" value="MEX5728623.1"/>
    <property type="molecule type" value="Genomic_DNA"/>
</dbReference>
<feature type="domain" description="Bacterial EndoU nuclease" evidence="2">
    <location>
        <begin position="388"/>
        <end position="454"/>
    </location>
</feature>
<name>A0ABV3XWC5_9RHOB</name>
<dbReference type="InterPro" id="IPR029501">
    <property type="entry name" value="EndoU_bac"/>
</dbReference>
<proteinExistence type="predicted"/>
<evidence type="ECO:0000259" key="2">
    <source>
        <dbReference type="Pfam" id="PF14436"/>
    </source>
</evidence>
<evidence type="ECO:0000313" key="4">
    <source>
        <dbReference type="Proteomes" id="UP001560019"/>
    </source>
</evidence>
<comment type="caution">
    <text evidence="3">The sequence shown here is derived from an EMBL/GenBank/DDBJ whole genome shotgun (WGS) entry which is preliminary data.</text>
</comment>
<evidence type="ECO:0000259" key="1">
    <source>
        <dbReference type="Pfam" id="PF04233"/>
    </source>
</evidence>
<protein>
    <submittedName>
        <fullName evidence="3">SPP1 gp7 family putative phage head morphogenesis protein</fullName>
    </submittedName>
</protein>